<evidence type="ECO:0000313" key="2">
    <source>
        <dbReference type="EMBL" id="NMH28829.1"/>
    </source>
</evidence>
<reference evidence="2" key="1">
    <citation type="submission" date="2020-02" db="EMBL/GenBank/DDBJ databases">
        <title>Flavobacterium sp. genome.</title>
        <authorList>
            <person name="Jung H.S."/>
            <person name="Baek J.H."/>
            <person name="Jeon C.O."/>
        </authorList>
    </citation>
    <scope>NUCLEOTIDE SEQUENCE</scope>
    <source>
        <strain evidence="2">SE-s28</strain>
    </source>
</reference>
<dbReference type="InterPro" id="IPR007497">
    <property type="entry name" value="SIMPL/DUF541"/>
</dbReference>
<dbReference type="InterPro" id="IPR052022">
    <property type="entry name" value="26kDa_periplasmic_antigen"/>
</dbReference>
<dbReference type="GO" id="GO:0006974">
    <property type="term" value="P:DNA damage response"/>
    <property type="evidence" value="ECO:0007669"/>
    <property type="project" value="TreeGrafter"/>
</dbReference>
<dbReference type="AlphaFoldDB" id="A0A972JG99"/>
<dbReference type="PANTHER" id="PTHR34387">
    <property type="entry name" value="SLR1258 PROTEIN"/>
    <property type="match status" value="1"/>
</dbReference>
<dbReference type="Pfam" id="PF04402">
    <property type="entry name" value="SIMPL"/>
    <property type="match status" value="1"/>
</dbReference>
<organism evidence="2 3">
    <name type="scientific">Flavobacterium silvaticum</name>
    <dbReference type="NCBI Taxonomy" id="1852020"/>
    <lineage>
        <taxon>Bacteria</taxon>
        <taxon>Pseudomonadati</taxon>
        <taxon>Bacteroidota</taxon>
        <taxon>Flavobacteriia</taxon>
        <taxon>Flavobacteriales</taxon>
        <taxon>Flavobacteriaceae</taxon>
        <taxon>Flavobacterium</taxon>
    </lineage>
</organism>
<sequence>MKNRIFIVLMMLSAGFASAQAIDMKPVPQINVAGQGKVKVTPDQVTISIGIETIGANATDVKKQNDTETEKVVQYLKKANLQKGDVQTQRVSLQPNYDYQKKKYSYRASQTIQVILRDLNRYDEIMGGLTESGINLINNVEFQSSKIEQSKSEARKLAMQDAKNKAQDYVSVLNQKVGKAITISDNSEVHFPSPVMFKMAANAEAADSRETLALGDIEVTANVQVSFSLE</sequence>
<protein>
    <submittedName>
        <fullName evidence="2">SIMPL domain-containing protein</fullName>
    </submittedName>
</protein>
<proteinExistence type="predicted"/>
<dbReference type="Gene3D" id="3.30.110.170">
    <property type="entry name" value="Protein of unknown function (DUF541), domain 1"/>
    <property type="match status" value="1"/>
</dbReference>
<keyword evidence="1" id="KW-0732">Signal</keyword>
<keyword evidence="3" id="KW-1185">Reference proteome</keyword>
<gene>
    <name evidence="2" type="ORF">G6047_12365</name>
</gene>
<evidence type="ECO:0000313" key="3">
    <source>
        <dbReference type="Proteomes" id="UP000712080"/>
    </source>
</evidence>
<feature type="chain" id="PRO_5037240231" evidence="1">
    <location>
        <begin position="22"/>
        <end position="230"/>
    </location>
</feature>
<feature type="signal peptide" evidence="1">
    <location>
        <begin position="1"/>
        <end position="21"/>
    </location>
</feature>
<dbReference type="Proteomes" id="UP000712080">
    <property type="component" value="Unassembled WGS sequence"/>
</dbReference>
<accession>A0A972JG99</accession>
<dbReference type="PANTHER" id="PTHR34387:SF2">
    <property type="entry name" value="SLR1258 PROTEIN"/>
    <property type="match status" value="1"/>
</dbReference>
<dbReference type="Gene3D" id="3.30.70.2970">
    <property type="entry name" value="Protein of unknown function (DUF541), domain 2"/>
    <property type="match status" value="1"/>
</dbReference>
<dbReference type="RefSeq" id="WP_169527939.1">
    <property type="nucleotide sequence ID" value="NZ_JAAMPU010000107.1"/>
</dbReference>
<comment type="caution">
    <text evidence="2">The sequence shown here is derived from an EMBL/GenBank/DDBJ whole genome shotgun (WGS) entry which is preliminary data.</text>
</comment>
<evidence type="ECO:0000256" key="1">
    <source>
        <dbReference type="SAM" id="SignalP"/>
    </source>
</evidence>
<name>A0A972JG99_9FLAO</name>
<dbReference type="EMBL" id="JAAMPU010000107">
    <property type="protein sequence ID" value="NMH28829.1"/>
    <property type="molecule type" value="Genomic_DNA"/>
</dbReference>